<evidence type="ECO:0000256" key="1">
    <source>
        <dbReference type="SAM" id="MobiDB-lite"/>
    </source>
</evidence>
<sequence>MVDGRRRPVTSVPGGSSRGLRPLPALLILVALVAGSALLGAGVAALGPGAPALAAPSAPAGPSRGAGANESHHPDTALATISIDGVRPTVVTTTTGPTIVVEGTVRNTGERVLRSLTIRLQRGPAVRRAADLRTELAGDPATFEINGEFSAIANELRPGATTGFSLRMPLSSAAGLRISEPGIYPLLVNLNATPDDGAPARVADSRTLLPVLSLPPDPDRARRFVQDPAAARGLGPDGSVAARTSTPAPFTMLWPLAAPPQTVPGRVGAGATDRILLVNESLARSLGPGGRLYNLLVGLRPVKAAGPGDPRAAVRESLCLAIDPDLLVTVSAMTRGYAVLANPAAPAGPTKPGRGEAEAKAWLTELTALAANRCVVALPYAGVNLDALHRVGNTALTRLAVNNPADLVDAVLGVKSVRGMALPAAGHLTDNGVAELTKAELPTALAASDGIAPRGGSDPSGQYAIGRVRVSTFEPAISAALGAAGSSPHTLAYTPDAQRVDLNTESAVSRRQSALAALAFPAIVVPDARFPARPDDPLPVSGRGALIAPPMFWSVTPEDAVDLVATAGLLLRSGAATVAPLPAVVAATAKAPRPARLVPPLGAPEWLPAPETARSIDASANLTWQLQASLLGSPGVPQAGEAHAAAATPERYMAPLRYDLIRALPSPREASTNEARTRLIRTAQAARVSAVADTLQRMRASVSILDPGGRYTQVSERSPLLLVTRNELALPVRVRIETAAPLDFTIGDVGIIEIPARGTRQVQFPARSATSESTSVTFTLVSASGVLLGGDPIKLSVNSNAYGKPLFVVTLIAAGILVLLVARRMWHRLRGTPDPADADRPEASAQDRFLAGRDYSWRQGESTQHPPDGTDD</sequence>
<organism evidence="3 4">
    <name type="scientific">Gordonia defluvii</name>
    <dbReference type="NCBI Taxonomy" id="283718"/>
    <lineage>
        <taxon>Bacteria</taxon>
        <taxon>Bacillati</taxon>
        <taxon>Actinomycetota</taxon>
        <taxon>Actinomycetes</taxon>
        <taxon>Mycobacteriales</taxon>
        <taxon>Gordoniaceae</taxon>
        <taxon>Gordonia</taxon>
    </lineage>
</organism>
<accession>A0ABN3YEZ4</accession>
<gene>
    <name evidence="3" type="ORF">GCM10010528_02970</name>
</gene>
<comment type="caution">
    <text evidence="3">The sequence shown here is derived from an EMBL/GenBank/DDBJ whole genome shotgun (WGS) entry which is preliminary data.</text>
</comment>
<feature type="compositionally biased region" description="Low complexity" evidence="1">
    <location>
        <begin position="54"/>
        <end position="68"/>
    </location>
</feature>
<feature type="transmembrane region" description="Helical" evidence="2">
    <location>
        <begin position="802"/>
        <end position="822"/>
    </location>
</feature>
<feature type="region of interest" description="Disordered" evidence="1">
    <location>
        <begin position="54"/>
        <end position="73"/>
    </location>
</feature>
<dbReference type="Proteomes" id="UP001501035">
    <property type="component" value="Unassembled WGS sequence"/>
</dbReference>
<keyword evidence="2" id="KW-0472">Membrane</keyword>
<keyword evidence="2" id="KW-1133">Transmembrane helix</keyword>
<proteinExistence type="predicted"/>
<protein>
    <recommendedName>
        <fullName evidence="5">Glycoprotein</fullName>
    </recommendedName>
</protein>
<evidence type="ECO:0008006" key="5">
    <source>
        <dbReference type="Google" id="ProtNLM"/>
    </source>
</evidence>
<dbReference type="EMBL" id="BAAAVS010000002">
    <property type="protein sequence ID" value="GAA3024372.1"/>
    <property type="molecule type" value="Genomic_DNA"/>
</dbReference>
<keyword evidence="2" id="KW-0812">Transmembrane</keyword>
<dbReference type="InterPro" id="IPR046112">
    <property type="entry name" value="DUF6049"/>
</dbReference>
<evidence type="ECO:0000256" key="2">
    <source>
        <dbReference type="SAM" id="Phobius"/>
    </source>
</evidence>
<evidence type="ECO:0000313" key="3">
    <source>
        <dbReference type="EMBL" id="GAA3024372.1"/>
    </source>
</evidence>
<evidence type="ECO:0000313" key="4">
    <source>
        <dbReference type="Proteomes" id="UP001501035"/>
    </source>
</evidence>
<keyword evidence="4" id="KW-1185">Reference proteome</keyword>
<dbReference type="Pfam" id="PF19516">
    <property type="entry name" value="DUF6049"/>
    <property type="match status" value="2"/>
</dbReference>
<name>A0ABN3YEZ4_9ACTN</name>
<reference evidence="3 4" key="1">
    <citation type="journal article" date="2019" name="Int. J. Syst. Evol. Microbiol.">
        <title>The Global Catalogue of Microorganisms (GCM) 10K type strain sequencing project: providing services to taxonomists for standard genome sequencing and annotation.</title>
        <authorList>
            <consortium name="The Broad Institute Genomics Platform"/>
            <consortium name="The Broad Institute Genome Sequencing Center for Infectious Disease"/>
            <person name="Wu L."/>
            <person name="Ma J."/>
        </authorList>
    </citation>
    <scope>NUCLEOTIDE SEQUENCE [LARGE SCALE GENOMIC DNA]</scope>
    <source>
        <strain evidence="3 4">JCM 14234</strain>
    </source>
</reference>